<sequence length="148" mass="16895">MVVYIIDANLVFSAAMKPSSPIGEFIVISSVGLIDFFAPEFLKIEIDRHFDKIVERSKLSAQDVSRQLEIVYKRIKFIPDAQIPLAFWSRAADLVRDIDPDDIIFVALTEYKQELLLTGDMKLYDHLVSKGYQKVINFQQAVALLTSR</sequence>
<comment type="caution">
    <text evidence="2">The sequence shown here is derived from an EMBL/GenBank/DDBJ whole genome shotgun (WGS) entry which is preliminary data.</text>
</comment>
<protein>
    <submittedName>
        <fullName evidence="2">Nucleic acid-binding protein</fullName>
    </submittedName>
</protein>
<dbReference type="Pfam" id="PF10130">
    <property type="entry name" value="PIN_2"/>
    <property type="match status" value="1"/>
</dbReference>
<evidence type="ECO:0000259" key="1">
    <source>
        <dbReference type="Pfam" id="PF10130"/>
    </source>
</evidence>
<accession>A0ABX0XHE2</accession>
<reference evidence="2 3" key="1">
    <citation type="submission" date="2020-03" db="EMBL/GenBank/DDBJ databases">
        <title>Genomic Encyclopedia of Type Strains, Phase IV (KMG-IV): sequencing the most valuable type-strain genomes for metagenomic binning, comparative biology and taxonomic classification.</title>
        <authorList>
            <person name="Goeker M."/>
        </authorList>
    </citation>
    <scope>NUCLEOTIDE SEQUENCE [LARGE SCALE GENOMIC DNA]</scope>
    <source>
        <strain evidence="2 3">DSM 105096</strain>
    </source>
</reference>
<dbReference type="Proteomes" id="UP000770785">
    <property type="component" value="Unassembled WGS sequence"/>
</dbReference>
<name>A0ABX0XHE2_9BACT</name>
<dbReference type="RefSeq" id="WP_168039936.1">
    <property type="nucleotide sequence ID" value="NZ_JAATJH010000009.1"/>
</dbReference>
<dbReference type="EMBL" id="JAATJH010000009">
    <property type="protein sequence ID" value="NJC28172.1"/>
    <property type="molecule type" value="Genomic_DNA"/>
</dbReference>
<keyword evidence="3" id="KW-1185">Reference proteome</keyword>
<organism evidence="2 3">
    <name type="scientific">Neolewinella antarctica</name>
    <dbReference type="NCBI Taxonomy" id="442734"/>
    <lineage>
        <taxon>Bacteria</taxon>
        <taxon>Pseudomonadati</taxon>
        <taxon>Bacteroidota</taxon>
        <taxon>Saprospiria</taxon>
        <taxon>Saprospirales</taxon>
        <taxon>Lewinellaceae</taxon>
        <taxon>Neolewinella</taxon>
    </lineage>
</organism>
<gene>
    <name evidence="2" type="ORF">GGR27_003693</name>
</gene>
<evidence type="ECO:0000313" key="3">
    <source>
        <dbReference type="Proteomes" id="UP000770785"/>
    </source>
</evidence>
<proteinExistence type="predicted"/>
<dbReference type="InterPro" id="IPR002716">
    <property type="entry name" value="PIN_dom"/>
</dbReference>
<feature type="domain" description="PIN" evidence="1">
    <location>
        <begin position="5"/>
        <end position="124"/>
    </location>
</feature>
<dbReference type="InterPro" id="IPR029060">
    <property type="entry name" value="PIN-like_dom_sf"/>
</dbReference>
<dbReference type="SUPFAM" id="SSF88723">
    <property type="entry name" value="PIN domain-like"/>
    <property type="match status" value="1"/>
</dbReference>
<evidence type="ECO:0000313" key="2">
    <source>
        <dbReference type="EMBL" id="NJC28172.1"/>
    </source>
</evidence>